<comment type="caution">
    <text evidence="2">The sequence shown here is derived from an EMBL/GenBank/DDBJ whole genome shotgun (WGS) entry which is preliminary data.</text>
</comment>
<reference evidence="2" key="1">
    <citation type="submission" date="2019-05" db="EMBL/GenBank/DDBJ databases">
        <title>The de novo reference genome and transcriptome assemblies of the wild tomato species Solanum chilense.</title>
        <authorList>
            <person name="Stam R."/>
            <person name="Nosenko T."/>
            <person name="Hoerger A.C."/>
            <person name="Stephan W."/>
            <person name="Seidel M.A."/>
            <person name="Kuhn J.M.M."/>
            <person name="Haberer G."/>
            <person name="Tellier A."/>
        </authorList>
    </citation>
    <scope>NUCLEOTIDE SEQUENCE</scope>
    <source>
        <tissue evidence="2">Mature leaves</tissue>
    </source>
</reference>
<sequence length="470" mass="51114">MEANNNVTSLRVASFSCYLSNPDDQSFLHKLGGSYEEPYSAVVLPPENPFSVRATKAPTSKPSSNNPRDNFANLRVESFSSYLKTDEDNFAFKTSGAAPVQDPTIAFVFSQQTLVSTQKHQERTKLKDGELSIFGADKYFNKKLEYGAAPTSVVKYGGQTNNGMVDLPHPKPSSRTGTPSIHSEASSFNSQSALLQNLPRNRYQTNQKKSTGRRFFASFGCPGPCSGKKAVRVDQSSEPGLPQPGSKHSTGHFALSSGTASVDKKLRVVKKHLDDQDQTIEEQRKSIEVFGSRKMRQGDVAVNLERKLSMLTWDAIPKAQNLPRTTIGSSTVCDDIASDASSDLFEIENISSSGYGLMNSQTSDYVPGCMSPTTQYAPSEASIEWSVITDSAAGYSSVISDYDSKRISISGNAIPRNAACTNTKNNKNAVSKEDQKVRQGGLLGCKSHKAVSVVETVYKTGENTKHHQRG</sequence>
<feature type="compositionally biased region" description="Polar residues" evidence="1">
    <location>
        <begin position="173"/>
        <end position="189"/>
    </location>
</feature>
<name>A0A6N2BKP9_SOLCI</name>
<dbReference type="PANTHER" id="PTHR33781">
    <property type="entry name" value="PROTEIN PHYTOCHROME KINASE SUBSTRATE 1-RELATED"/>
    <property type="match status" value="1"/>
</dbReference>
<protein>
    <recommendedName>
        <fullName evidence="3">Phytochrome kinase substrate 1</fullName>
    </recommendedName>
</protein>
<evidence type="ECO:0000313" key="2">
    <source>
        <dbReference type="EMBL" id="TMW95194.1"/>
    </source>
</evidence>
<organism evidence="2">
    <name type="scientific">Solanum chilense</name>
    <name type="common">Tomato</name>
    <name type="synonym">Lycopersicon chilense</name>
    <dbReference type="NCBI Taxonomy" id="4083"/>
    <lineage>
        <taxon>Eukaryota</taxon>
        <taxon>Viridiplantae</taxon>
        <taxon>Streptophyta</taxon>
        <taxon>Embryophyta</taxon>
        <taxon>Tracheophyta</taxon>
        <taxon>Spermatophyta</taxon>
        <taxon>Magnoliopsida</taxon>
        <taxon>eudicotyledons</taxon>
        <taxon>Gunneridae</taxon>
        <taxon>Pentapetalae</taxon>
        <taxon>asterids</taxon>
        <taxon>lamiids</taxon>
        <taxon>Solanales</taxon>
        <taxon>Solanaceae</taxon>
        <taxon>Solanoideae</taxon>
        <taxon>Solaneae</taxon>
        <taxon>Solanum</taxon>
        <taxon>Solanum subgen. Lycopersicon</taxon>
    </lineage>
</organism>
<dbReference type="InterPro" id="IPR039615">
    <property type="entry name" value="PKS"/>
</dbReference>
<accession>A0A6N2BKP9</accession>
<proteinExistence type="predicted"/>
<evidence type="ECO:0000256" key="1">
    <source>
        <dbReference type="SAM" id="MobiDB-lite"/>
    </source>
</evidence>
<feature type="region of interest" description="Disordered" evidence="1">
    <location>
        <begin position="227"/>
        <end position="254"/>
    </location>
</feature>
<gene>
    <name evidence="2" type="ORF">EJD97_009264</name>
</gene>
<dbReference type="EMBL" id="RXGB01002431">
    <property type="protein sequence ID" value="TMW95194.1"/>
    <property type="molecule type" value="Genomic_DNA"/>
</dbReference>
<dbReference type="AlphaFoldDB" id="A0A6N2BKP9"/>
<dbReference type="PANTHER" id="PTHR33781:SF7">
    <property type="entry name" value="PROTEIN PHYTOCHROME KINASE SUBSTRATE 3-LIKE"/>
    <property type="match status" value="1"/>
</dbReference>
<feature type="region of interest" description="Disordered" evidence="1">
    <location>
        <begin position="170"/>
        <end position="189"/>
    </location>
</feature>
<evidence type="ECO:0008006" key="3">
    <source>
        <dbReference type="Google" id="ProtNLM"/>
    </source>
</evidence>
<dbReference type="GO" id="GO:0009638">
    <property type="term" value="P:phototropism"/>
    <property type="evidence" value="ECO:0007669"/>
    <property type="project" value="InterPro"/>
</dbReference>